<dbReference type="PANTHER" id="PTHR42941:SF1">
    <property type="entry name" value="SLL1037 PROTEIN"/>
    <property type="match status" value="1"/>
</dbReference>
<gene>
    <name evidence="2" type="ORF">SAMN05444271_12323</name>
</gene>
<feature type="region of interest" description="Disordered" evidence="1">
    <location>
        <begin position="31"/>
        <end position="64"/>
    </location>
</feature>
<dbReference type="STRING" id="1073996.SAMN05444271_12323"/>
<dbReference type="Pfam" id="PF16868">
    <property type="entry name" value="NMT1_3"/>
    <property type="match status" value="1"/>
</dbReference>
<dbReference type="Proteomes" id="UP000198888">
    <property type="component" value="Unassembled WGS sequence"/>
</dbReference>
<accession>A0A1H6W6M4</accession>
<keyword evidence="3" id="KW-1185">Reference proteome</keyword>
<protein>
    <recommendedName>
        <fullName evidence="4">TRAP transporter solute receptor, TAXI family</fullName>
    </recommendedName>
</protein>
<dbReference type="SUPFAM" id="SSF53850">
    <property type="entry name" value="Periplasmic binding protein-like II"/>
    <property type="match status" value="1"/>
</dbReference>
<dbReference type="PANTHER" id="PTHR42941">
    <property type="entry name" value="SLL1037 PROTEIN"/>
    <property type="match status" value="1"/>
</dbReference>
<proteinExistence type="predicted"/>
<sequence>MGITFMTEHNLGRRDMLKGAATLGVITTAGCTGGGDGEGDSESYQISIGGTSSGSSTQQAGQALARAASQHSDILDISVQVTDGWTANLYEFDGDNISSMGVDNNSLSKAMNEEGPFAEEPVDSLPMQGFVFTNLEMHWVAMEDSGIESTADLQDGGYTIYPIQPGFGTRLLTEEIIKEAGLWENNEINNSNTSDIPGAVEEGRVDALCVYGANGAELSSWVQEVDVRSGGNLNLMEVDQNFEDAIDATPGALKKTLEPYGWEQDVTGITDSTTSWVLAGQWAFGPDVPAEATEEVARLSAEHGDTIRDADPTALDHSGVDSMTEAVIPDLEVHPGVADYWEANDAWNDEWTRGETNE</sequence>
<dbReference type="AlphaFoldDB" id="A0A1H6W6M4"/>
<evidence type="ECO:0000256" key="1">
    <source>
        <dbReference type="SAM" id="MobiDB-lite"/>
    </source>
</evidence>
<name>A0A1H6W6M4_9EURY</name>
<feature type="compositionally biased region" description="Low complexity" evidence="1">
    <location>
        <begin position="42"/>
        <end position="63"/>
    </location>
</feature>
<evidence type="ECO:0008006" key="4">
    <source>
        <dbReference type="Google" id="ProtNLM"/>
    </source>
</evidence>
<dbReference type="InterPro" id="IPR011852">
    <property type="entry name" value="TRAP_TAXI"/>
</dbReference>
<dbReference type="KEGG" id="hae:halTADL_0243"/>
<dbReference type="EMBL" id="FNYR01000023">
    <property type="protein sequence ID" value="SEJ12618.1"/>
    <property type="molecule type" value="Genomic_DNA"/>
</dbReference>
<reference evidence="2 3" key="1">
    <citation type="submission" date="2016-10" db="EMBL/GenBank/DDBJ databases">
        <authorList>
            <person name="de Groot N.N."/>
        </authorList>
    </citation>
    <scope>NUCLEOTIDE SEQUENCE [LARGE SCALE GENOMIC DNA]</scope>
    <source>
        <strain evidence="2 3">DSM 22187</strain>
    </source>
</reference>
<accession>A0A2H4PY84</accession>
<dbReference type="Gene3D" id="3.40.190.10">
    <property type="entry name" value="Periplasmic binding protein-like II"/>
    <property type="match status" value="2"/>
</dbReference>
<organism evidence="2 3">
    <name type="scientific">Halohasta litchfieldiae</name>
    <dbReference type="NCBI Taxonomy" id="1073996"/>
    <lineage>
        <taxon>Archaea</taxon>
        <taxon>Methanobacteriati</taxon>
        <taxon>Methanobacteriota</taxon>
        <taxon>Stenosarchaea group</taxon>
        <taxon>Halobacteria</taxon>
        <taxon>Halobacteriales</taxon>
        <taxon>Haloferacaceae</taxon>
        <taxon>Halohasta</taxon>
    </lineage>
</organism>
<evidence type="ECO:0000313" key="2">
    <source>
        <dbReference type="EMBL" id="SEJ12618.1"/>
    </source>
</evidence>
<evidence type="ECO:0000313" key="3">
    <source>
        <dbReference type="Proteomes" id="UP000198888"/>
    </source>
</evidence>